<dbReference type="PANTHER" id="PTHR15829">
    <property type="entry name" value="PROTEIN KINASE PKN/PRK1, EFFECTOR"/>
    <property type="match status" value="1"/>
</dbReference>
<comment type="similarity">
    <text evidence="1">Belongs to the RIPOR family.</text>
</comment>
<protein>
    <submittedName>
        <fullName evidence="4">FAM65C isoform X1</fullName>
    </submittedName>
</protein>
<dbReference type="Pfam" id="PF15903">
    <property type="entry name" value="PL48"/>
    <property type="match status" value="1"/>
</dbReference>
<gene>
    <name evidence="4" type="ORF">PECUL_23A041656</name>
</gene>
<feature type="domain" description="FAM65 N-terminal" evidence="3">
    <location>
        <begin position="147"/>
        <end position="489"/>
    </location>
</feature>
<evidence type="ECO:0000313" key="5">
    <source>
        <dbReference type="Proteomes" id="UP001295444"/>
    </source>
</evidence>
<dbReference type="AlphaFoldDB" id="A0AAD1WFZ2"/>
<dbReference type="Proteomes" id="UP001295444">
    <property type="component" value="Chromosome 06"/>
</dbReference>
<accession>A0AAD1WFZ2</accession>
<dbReference type="InterPro" id="IPR011989">
    <property type="entry name" value="ARM-like"/>
</dbReference>
<sequence>MGTERVLITEQEIKQNGDRTSFNHTEQGTKQNGDRTSFNHTEQGTKQNGTERVLITLNKEPNRMGPNDMYPGHYSTHVHLDERNVYSKHGLELQLQLDWGDIDILQGDLPEFHVLNRNRSRLGFTSQVLELPAKNVCEIKIQLSDTLQIRKSSQSLSRSSVRSKLSVKSEKLYPSLRKGSIRLDPHPHQVKKIFDALRKGLNDYLEEHQTQLEFLASQQKDIKRNSRLAYFYDLDKEIRLIERHIRKLEFHISKIEELYETYCVQWRLRVGACNMKHAFSLSPSTKASRESLVELFKNFQECTEDMCMIEGALEVHLGEFFIKMKGLVGYARLCPGDHYEVLIRLGRQRWRLKGKIESDDSQIWDEEEKLFIPNLCENFEIKAMDGQTPTRTRYKVQGWGECQDQSAPLVVVMLPELAGYLHYCVTSKLEYEVLWFPTSERPFDNNKILSTPGTTSKFSTSPRKASLYHWTPPNTPNSKEKLYLSVLQQGDLDNPYPSLDKDIHTPYILSYLANSELVINRRNLGPNGKVNSVDNMRSIDNDGNESQSHIMSSSCGEIIQYSSSQELFRMENKPDSVTQPSSHETLDILRETPSHYGPHQAMKHTSVDFDLDTSMGSIGDSLMNVSLQEEAVEPNKDLIISKGNNLKHSLQQLLEEVLELLKSDVVRRSKLKDMEKTILTFKERLKGTLAHHPHSSMDSLMVETALQSFAFLNTDFHADEMSMFGSLRNPSKSNGTIQDGGIPSIVCATKLVLSELTTGNDELDTLLSIHLQVCRALLKKLVSPVTARITHNHVLEELLWQKEVFDDLVLIYIQKAEDHVSIEDIFPKTKKIRHFLKLWRHCTESHCIWFCSTEIFLNRVKKMFVPRIKGKNPGLLEQVLLKALEQIHGFGGILPANQVSEEFLSIFLVYGYLRRYRVMDLQKHLAALTREVTLIDDLQLPGRLKKIKKLKTKQISRLQPLPQFLQLLATFQLDENVKLCKAAASCLTRGSAFKTFKQKAVLYYTEVLTERDSKLQQAACLALKHLKGTASIDQIACLCQSEVDEVRHIARETILSFGQKGRQVFRRTDKICRELQDTLTVDGEIEITVF</sequence>
<evidence type="ECO:0000259" key="3">
    <source>
        <dbReference type="Pfam" id="PF15903"/>
    </source>
</evidence>
<dbReference type="InterPro" id="IPR016024">
    <property type="entry name" value="ARM-type_fold"/>
</dbReference>
<organism evidence="4 5">
    <name type="scientific">Pelobates cultripes</name>
    <name type="common">Western spadefoot toad</name>
    <dbReference type="NCBI Taxonomy" id="61616"/>
    <lineage>
        <taxon>Eukaryota</taxon>
        <taxon>Metazoa</taxon>
        <taxon>Chordata</taxon>
        <taxon>Craniata</taxon>
        <taxon>Vertebrata</taxon>
        <taxon>Euteleostomi</taxon>
        <taxon>Amphibia</taxon>
        <taxon>Batrachia</taxon>
        <taxon>Anura</taxon>
        <taxon>Pelobatoidea</taxon>
        <taxon>Pelobatidae</taxon>
        <taxon>Pelobates</taxon>
    </lineage>
</organism>
<dbReference type="InterPro" id="IPR031780">
    <property type="entry name" value="FAM65_N"/>
</dbReference>
<dbReference type="Gene3D" id="1.25.10.10">
    <property type="entry name" value="Leucine-rich Repeat Variant"/>
    <property type="match status" value="1"/>
</dbReference>
<dbReference type="PANTHER" id="PTHR15829:SF15">
    <property type="entry name" value="RIPOR FAMILY MEMBER 3"/>
    <property type="match status" value="1"/>
</dbReference>
<feature type="compositionally biased region" description="Polar residues" evidence="2">
    <location>
        <begin position="18"/>
        <end position="49"/>
    </location>
</feature>
<evidence type="ECO:0000313" key="4">
    <source>
        <dbReference type="EMBL" id="CAH2303298.1"/>
    </source>
</evidence>
<dbReference type="SUPFAM" id="SSF48371">
    <property type="entry name" value="ARM repeat"/>
    <property type="match status" value="1"/>
</dbReference>
<dbReference type="InterPro" id="IPR026136">
    <property type="entry name" value="RIPOR3"/>
</dbReference>
<keyword evidence="5" id="KW-1185">Reference proteome</keyword>
<dbReference type="EMBL" id="OW240917">
    <property type="protein sequence ID" value="CAH2303298.1"/>
    <property type="molecule type" value="Genomic_DNA"/>
</dbReference>
<evidence type="ECO:0000256" key="1">
    <source>
        <dbReference type="ARBA" id="ARBA00005744"/>
    </source>
</evidence>
<reference evidence="4" key="1">
    <citation type="submission" date="2022-03" db="EMBL/GenBank/DDBJ databases">
        <authorList>
            <person name="Alioto T."/>
            <person name="Alioto T."/>
            <person name="Gomez Garrido J."/>
        </authorList>
    </citation>
    <scope>NUCLEOTIDE SEQUENCE</scope>
</reference>
<proteinExistence type="inferred from homology"/>
<evidence type="ECO:0000256" key="2">
    <source>
        <dbReference type="SAM" id="MobiDB-lite"/>
    </source>
</evidence>
<feature type="region of interest" description="Disordered" evidence="2">
    <location>
        <begin position="17"/>
        <end position="49"/>
    </location>
</feature>
<name>A0AAD1WFZ2_PELCU</name>